<dbReference type="PRINTS" id="PR00032">
    <property type="entry name" value="HTHARAC"/>
</dbReference>
<dbReference type="InterPro" id="IPR020449">
    <property type="entry name" value="Tscrpt_reg_AraC-type_HTH"/>
</dbReference>
<keyword evidence="3" id="KW-0804">Transcription</keyword>
<feature type="domain" description="HTH araC/xylS-type" evidence="4">
    <location>
        <begin position="211"/>
        <end position="309"/>
    </location>
</feature>
<keyword evidence="1" id="KW-0805">Transcription regulation</keyword>
<gene>
    <name evidence="5" type="ORF">Mco01_05700</name>
</gene>
<evidence type="ECO:0000313" key="6">
    <source>
        <dbReference type="Proteomes" id="UP000603904"/>
    </source>
</evidence>
<accession>A0ABQ4FRY8</accession>
<proteinExistence type="predicted"/>
<keyword evidence="6" id="KW-1185">Reference proteome</keyword>
<evidence type="ECO:0000259" key="4">
    <source>
        <dbReference type="PROSITE" id="PS01124"/>
    </source>
</evidence>
<dbReference type="PROSITE" id="PS01124">
    <property type="entry name" value="HTH_ARAC_FAMILY_2"/>
    <property type="match status" value="1"/>
</dbReference>
<organism evidence="5 6">
    <name type="scientific">Microbispora corallina</name>
    <dbReference type="NCBI Taxonomy" id="83302"/>
    <lineage>
        <taxon>Bacteria</taxon>
        <taxon>Bacillati</taxon>
        <taxon>Actinomycetota</taxon>
        <taxon>Actinomycetes</taxon>
        <taxon>Streptosporangiales</taxon>
        <taxon>Streptosporangiaceae</taxon>
        <taxon>Microbispora</taxon>
    </lineage>
</organism>
<dbReference type="Pfam" id="PF12833">
    <property type="entry name" value="HTH_18"/>
    <property type="match status" value="1"/>
</dbReference>
<dbReference type="RefSeq" id="WP_204055312.1">
    <property type="nucleotide sequence ID" value="NZ_BAAAGP010000001.1"/>
</dbReference>
<dbReference type="InterPro" id="IPR050204">
    <property type="entry name" value="AraC_XylS_family_regulators"/>
</dbReference>
<evidence type="ECO:0000313" key="5">
    <source>
        <dbReference type="EMBL" id="GIH37570.1"/>
    </source>
</evidence>
<name>A0ABQ4FRY8_9ACTN</name>
<dbReference type="Proteomes" id="UP000603904">
    <property type="component" value="Unassembled WGS sequence"/>
</dbReference>
<dbReference type="PROSITE" id="PS00041">
    <property type="entry name" value="HTH_ARAC_FAMILY_1"/>
    <property type="match status" value="1"/>
</dbReference>
<dbReference type="SMART" id="SM00342">
    <property type="entry name" value="HTH_ARAC"/>
    <property type="match status" value="1"/>
</dbReference>
<keyword evidence="2" id="KW-0238">DNA-binding</keyword>
<reference evidence="5 6" key="1">
    <citation type="submission" date="2021-01" db="EMBL/GenBank/DDBJ databases">
        <title>Whole genome shotgun sequence of Microbispora corallina NBRC 16416.</title>
        <authorList>
            <person name="Komaki H."/>
            <person name="Tamura T."/>
        </authorList>
    </citation>
    <scope>NUCLEOTIDE SEQUENCE [LARGE SCALE GENOMIC DNA]</scope>
    <source>
        <strain evidence="5 6">NBRC 16416</strain>
    </source>
</reference>
<dbReference type="PANTHER" id="PTHR46796:SF7">
    <property type="entry name" value="ARAC FAMILY TRANSCRIPTIONAL REGULATOR"/>
    <property type="match status" value="1"/>
</dbReference>
<dbReference type="InterPro" id="IPR018060">
    <property type="entry name" value="HTH_AraC"/>
</dbReference>
<protein>
    <submittedName>
        <fullName evidence="5">AraC family transcriptional regulator</fullName>
    </submittedName>
</protein>
<dbReference type="Pfam" id="PF12852">
    <property type="entry name" value="Cupin_6"/>
    <property type="match status" value="1"/>
</dbReference>
<dbReference type="InterPro" id="IPR018062">
    <property type="entry name" value="HTH_AraC-typ_CS"/>
</dbReference>
<comment type="caution">
    <text evidence="5">The sequence shown here is derived from an EMBL/GenBank/DDBJ whole genome shotgun (WGS) entry which is preliminary data.</text>
</comment>
<sequence length="321" mass="33865">MDRQRDPLSDVLTMANVGAAYASRFEATGRWALCFPAYRHVKVGAVVSGACLLAPDGAPPVRLSRGDCYLLAGGRPYQVGSGPGLAPDDGAEVYRQARDPRNVRYAGAGLEAGGEPAVLVGGSITLDEVTAALLLEHLPPVTRVPAGGPQARVLRPLLDVLGAETTAAAPGGEATVRRLTEIMFIQVLRAHLAESEGLPGWIGALGDPQIGAALALMHRQATRRWTVANLAAAVGMSRSTFAQRFKELVGTTPLDYLMQWRIRSAARALRSGDRTVASVAAEWGYGSESAFSNAFKRVTGLPPARYRTAEPVPPARPPLAG</sequence>
<dbReference type="Gene3D" id="1.10.10.60">
    <property type="entry name" value="Homeodomain-like"/>
    <property type="match status" value="2"/>
</dbReference>
<dbReference type="InterPro" id="IPR009057">
    <property type="entry name" value="Homeodomain-like_sf"/>
</dbReference>
<evidence type="ECO:0000256" key="1">
    <source>
        <dbReference type="ARBA" id="ARBA00023015"/>
    </source>
</evidence>
<evidence type="ECO:0000256" key="2">
    <source>
        <dbReference type="ARBA" id="ARBA00023125"/>
    </source>
</evidence>
<evidence type="ECO:0000256" key="3">
    <source>
        <dbReference type="ARBA" id="ARBA00023163"/>
    </source>
</evidence>
<dbReference type="PANTHER" id="PTHR46796">
    <property type="entry name" value="HTH-TYPE TRANSCRIPTIONAL ACTIVATOR RHAS-RELATED"/>
    <property type="match status" value="1"/>
</dbReference>
<dbReference type="EMBL" id="BOOC01000002">
    <property type="protein sequence ID" value="GIH37570.1"/>
    <property type="molecule type" value="Genomic_DNA"/>
</dbReference>
<dbReference type="InterPro" id="IPR032783">
    <property type="entry name" value="AraC_lig"/>
</dbReference>
<dbReference type="SUPFAM" id="SSF46689">
    <property type="entry name" value="Homeodomain-like"/>
    <property type="match status" value="2"/>
</dbReference>